<protein>
    <submittedName>
        <fullName evidence="2">Damage-inducible protein DinB</fullName>
    </submittedName>
</protein>
<dbReference type="AlphaFoldDB" id="A0A2T4U348"/>
<dbReference type="OrthoDB" id="2427314at2"/>
<proteinExistence type="predicted"/>
<accession>A0A2T4U348</accession>
<keyword evidence="3" id="KW-1185">Reference proteome</keyword>
<dbReference type="RefSeq" id="WP_107585903.1">
    <property type="nucleotide sequence ID" value="NZ_PZJJ01000031.1"/>
</dbReference>
<dbReference type="Gene3D" id="1.20.120.450">
    <property type="entry name" value="dinb family like domain"/>
    <property type="match status" value="1"/>
</dbReference>
<reference evidence="2 3" key="1">
    <citation type="submission" date="2018-03" db="EMBL/GenBank/DDBJ databases">
        <title>Alkalicoccus saliphilus sp. nov., isolated from a mineral pool.</title>
        <authorList>
            <person name="Zhao B."/>
        </authorList>
    </citation>
    <scope>NUCLEOTIDE SEQUENCE [LARGE SCALE GENOMIC DNA]</scope>
    <source>
        <strain evidence="2 3">6AG</strain>
    </source>
</reference>
<evidence type="ECO:0000313" key="2">
    <source>
        <dbReference type="EMBL" id="PTL37833.1"/>
    </source>
</evidence>
<sequence>MNTYCESALNQISVALTTTVEMINQLEESDLLKRPTPDKYSIGELLEHIAKICKADLLIASGATQEEMSDFYSSLAYKDLHEIKAGIRTNFELLEETYRSYSEVELQQKVTSFWGISYSRYEWLLEVSAHVYHHRGQLHAMLVHCYQKDPHVLLFE</sequence>
<evidence type="ECO:0000313" key="3">
    <source>
        <dbReference type="Proteomes" id="UP000240509"/>
    </source>
</evidence>
<gene>
    <name evidence="2" type="ORF">C6Y45_14245</name>
</gene>
<evidence type="ECO:0000259" key="1">
    <source>
        <dbReference type="Pfam" id="PF12867"/>
    </source>
</evidence>
<dbReference type="Pfam" id="PF12867">
    <property type="entry name" value="DinB_2"/>
    <property type="match status" value="1"/>
</dbReference>
<dbReference type="Proteomes" id="UP000240509">
    <property type="component" value="Unassembled WGS sequence"/>
</dbReference>
<dbReference type="SUPFAM" id="SSF109854">
    <property type="entry name" value="DinB/YfiT-like putative metalloenzymes"/>
    <property type="match status" value="1"/>
</dbReference>
<dbReference type="InterPro" id="IPR034660">
    <property type="entry name" value="DinB/YfiT-like"/>
</dbReference>
<dbReference type="InterPro" id="IPR024775">
    <property type="entry name" value="DinB-like"/>
</dbReference>
<organism evidence="2 3">
    <name type="scientific">Alkalicoccus saliphilus</name>
    <dbReference type="NCBI Taxonomy" id="200989"/>
    <lineage>
        <taxon>Bacteria</taxon>
        <taxon>Bacillati</taxon>
        <taxon>Bacillota</taxon>
        <taxon>Bacilli</taxon>
        <taxon>Bacillales</taxon>
        <taxon>Bacillaceae</taxon>
        <taxon>Alkalicoccus</taxon>
    </lineage>
</organism>
<dbReference type="EMBL" id="PZJJ01000031">
    <property type="protein sequence ID" value="PTL37833.1"/>
    <property type="molecule type" value="Genomic_DNA"/>
</dbReference>
<comment type="caution">
    <text evidence="2">The sequence shown here is derived from an EMBL/GenBank/DDBJ whole genome shotgun (WGS) entry which is preliminary data.</text>
</comment>
<feature type="domain" description="DinB-like" evidence="1">
    <location>
        <begin position="15"/>
        <end position="138"/>
    </location>
</feature>
<name>A0A2T4U348_9BACI</name>